<dbReference type="AlphaFoldDB" id="A0A419DFI6"/>
<proteinExistence type="predicted"/>
<gene>
    <name evidence="2" type="ORF">C4544_01670</name>
</gene>
<comment type="caution">
    <text evidence="2">The sequence shown here is derived from an EMBL/GenBank/DDBJ whole genome shotgun (WGS) entry which is preliminary data.</text>
</comment>
<keyword evidence="1" id="KW-0472">Membrane</keyword>
<keyword evidence="1" id="KW-0812">Transmembrane</keyword>
<dbReference type="InterPro" id="IPR012902">
    <property type="entry name" value="N_methyl_site"/>
</dbReference>
<dbReference type="Proteomes" id="UP000285655">
    <property type="component" value="Unassembled WGS sequence"/>
</dbReference>
<organism evidence="2 3">
    <name type="scientific">candidate division WS5 bacterium</name>
    <dbReference type="NCBI Taxonomy" id="2093353"/>
    <lineage>
        <taxon>Bacteria</taxon>
        <taxon>candidate division WS5</taxon>
    </lineage>
</organism>
<evidence type="ECO:0000256" key="1">
    <source>
        <dbReference type="SAM" id="Phobius"/>
    </source>
</evidence>
<keyword evidence="1" id="KW-1133">Transmembrane helix</keyword>
<protein>
    <submittedName>
        <fullName evidence="2">Type II secretion system protein</fullName>
    </submittedName>
</protein>
<accession>A0A419DFI6</accession>
<dbReference type="SUPFAM" id="SSF54523">
    <property type="entry name" value="Pili subunits"/>
    <property type="match status" value="1"/>
</dbReference>
<name>A0A419DFI6_9BACT</name>
<reference evidence="2 3" key="1">
    <citation type="journal article" date="2017" name="ISME J.">
        <title>Energy and carbon metabolisms in a deep terrestrial subsurface fluid microbial community.</title>
        <authorList>
            <person name="Momper L."/>
            <person name="Jungbluth S.P."/>
            <person name="Lee M.D."/>
            <person name="Amend J.P."/>
        </authorList>
    </citation>
    <scope>NUCLEOTIDE SEQUENCE [LARGE SCALE GENOMIC DNA]</scope>
    <source>
        <strain evidence="2">SURF_29</strain>
    </source>
</reference>
<evidence type="ECO:0000313" key="2">
    <source>
        <dbReference type="EMBL" id="RJO61881.1"/>
    </source>
</evidence>
<feature type="transmembrane region" description="Helical" evidence="1">
    <location>
        <begin position="12"/>
        <end position="33"/>
    </location>
</feature>
<dbReference type="EMBL" id="QZJW01000008">
    <property type="protein sequence ID" value="RJO61881.1"/>
    <property type="molecule type" value="Genomic_DNA"/>
</dbReference>
<evidence type="ECO:0000313" key="3">
    <source>
        <dbReference type="Proteomes" id="UP000285655"/>
    </source>
</evidence>
<sequence length="122" mass="13016">MLESLRNKRGFTLIELIIVVVILGVLILIVVAATRGDKDKANDANKKATASRLQSALEDCYGDNSNSYPAALAGNTCVEGKFDNDTLPDMTGITYTQTGGGTGYTIVSDLVKEADQTLESKQ</sequence>
<dbReference type="Pfam" id="PF07963">
    <property type="entry name" value="N_methyl"/>
    <property type="match status" value="1"/>
</dbReference>
<dbReference type="NCBIfam" id="TIGR02532">
    <property type="entry name" value="IV_pilin_GFxxxE"/>
    <property type="match status" value="1"/>
</dbReference>
<dbReference type="PROSITE" id="PS00409">
    <property type="entry name" value="PROKAR_NTER_METHYL"/>
    <property type="match status" value="1"/>
</dbReference>
<dbReference type="InterPro" id="IPR045584">
    <property type="entry name" value="Pilin-like"/>
</dbReference>
<dbReference type="Gene3D" id="3.30.700.10">
    <property type="entry name" value="Glycoprotein, Type 4 Pilin"/>
    <property type="match status" value="1"/>
</dbReference>